<proteinExistence type="inferred from homology"/>
<dbReference type="EMBL" id="CABDUW010001366">
    <property type="protein sequence ID" value="VTJ80946.1"/>
    <property type="molecule type" value="Genomic_DNA"/>
</dbReference>
<evidence type="ECO:0000256" key="1">
    <source>
        <dbReference type="ARBA" id="ARBA00004651"/>
    </source>
</evidence>
<gene>
    <name evidence="12" type="ORF">GHT09_005658</name>
    <name evidence="13" type="ORF">MONAX_5E012498</name>
</gene>
<evidence type="ECO:0000256" key="9">
    <source>
        <dbReference type="SAM" id="MobiDB-lite"/>
    </source>
</evidence>
<dbReference type="GO" id="GO:0016323">
    <property type="term" value="C:basolateral plasma membrane"/>
    <property type="evidence" value="ECO:0007669"/>
    <property type="project" value="TreeGrafter"/>
</dbReference>
<dbReference type="Pfam" id="PF00955">
    <property type="entry name" value="HCO3_cotransp"/>
    <property type="match status" value="2"/>
</dbReference>
<dbReference type="PRINTS" id="PR01231">
    <property type="entry name" value="HCO3TRNSPORT"/>
</dbReference>
<feature type="transmembrane region" description="Helical" evidence="10">
    <location>
        <begin position="36"/>
        <end position="62"/>
    </location>
</feature>
<evidence type="ECO:0000313" key="12">
    <source>
        <dbReference type="EMBL" id="KAF7482957.1"/>
    </source>
</evidence>
<evidence type="ECO:0000256" key="6">
    <source>
        <dbReference type="ARBA" id="ARBA00022989"/>
    </source>
</evidence>
<keyword evidence="8 10" id="KW-0472">Membrane</keyword>
<comment type="subcellular location">
    <subcellularLocation>
        <location evidence="1">Cell membrane</location>
        <topology evidence="1">Multi-pass membrane protein</topology>
    </subcellularLocation>
</comment>
<accession>A0A5E4CGQ5</accession>
<dbReference type="GO" id="GO:0006820">
    <property type="term" value="P:monoatomic anion transport"/>
    <property type="evidence" value="ECO:0007669"/>
    <property type="project" value="InterPro"/>
</dbReference>
<dbReference type="GO" id="GO:0005452">
    <property type="term" value="F:solute:inorganic anion antiporter activity"/>
    <property type="evidence" value="ECO:0007669"/>
    <property type="project" value="InterPro"/>
</dbReference>
<keyword evidence="14" id="KW-1185">Reference proteome</keyword>
<evidence type="ECO:0000256" key="5">
    <source>
        <dbReference type="ARBA" id="ARBA00022692"/>
    </source>
</evidence>
<keyword evidence="7" id="KW-0406">Ion transport</keyword>
<dbReference type="Proteomes" id="UP000662637">
    <property type="component" value="Unassembled WGS sequence"/>
</dbReference>
<dbReference type="EMBL" id="WJEC01000486">
    <property type="protein sequence ID" value="KAF7482957.1"/>
    <property type="molecule type" value="Genomic_DNA"/>
</dbReference>
<evidence type="ECO:0000313" key="14">
    <source>
        <dbReference type="Proteomes" id="UP000335636"/>
    </source>
</evidence>
<feature type="domain" description="Bicarbonate transporter-like transmembrane" evidence="11">
    <location>
        <begin position="19"/>
        <end position="74"/>
    </location>
</feature>
<dbReference type="Gene3D" id="1.10.287.570">
    <property type="entry name" value="Helical hairpin bin"/>
    <property type="match status" value="1"/>
</dbReference>
<evidence type="ECO:0000256" key="8">
    <source>
        <dbReference type="ARBA" id="ARBA00023136"/>
    </source>
</evidence>
<sequence length="378" mass="42445">MGNLSLTGDIVDLNSSELEDIKRKAPFFWSDFRDAFSLQCLASFLFLYCACMSPVITFGGLLGEATEGRIALEKLFELGEAYPINMHNDLELLTQYACNCVEPHNPSNDTLKEWRESNISASDIIWENLTVSECKSLHGEYAGRACGHDHPYVPDVLFWSVILFFSTVTMSATLKQFKTSRYFPTKKGCGYHLDLLMVAVMLGVCSIMGLPWFVAATVLSITHVNSLKLESECSAPGEQPKFLGIREQRVTGLMIFILMGSSVFMTSILKFIPMPVLYGVFLYMGASSLKGIQVLALVFVRKLMDFLFTKRELSWLDDLMPESKKKKLEDAEKEEEQSMLAMEDEGTVQLPLEGHYSTESRKEKKADSGKGVDRETCL</sequence>
<evidence type="ECO:0000256" key="7">
    <source>
        <dbReference type="ARBA" id="ARBA00023065"/>
    </source>
</evidence>
<feature type="region of interest" description="Disordered" evidence="9">
    <location>
        <begin position="326"/>
        <end position="378"/>
    </location>
</feature>
<dbReference type="GO" id="GO:0051453">
    <property type="term" value="P:regulation of intracellular pH"/>
    <property type="evidence" value="ECO:0007669"/>
    <property type="project" value="TreeGrafter"/>
</dbReference>
<feature type="transmembrane region" description="Helical" evidence="10">
    <location>
        <begin position="156"/>
        <end position="175"/>
    </location>
</feature>
<dbReference type="FunFam" id="1.10.287.570:FF:000001">
    <property type="entry name" value="Anion exchange protein"/>
    <property type="match status" value="1"/>
</dbReference>
<dbReference type="InterPro" id="IPR011531">
    <property type="entry name" value="HCO3_transpt-like_TM_dom"/>
</dbReference>
<evidence type="ECO:0000256" key="4">
    <source>
        <dbReference type="ARBA" id="ARBA00022475"/>
    </source>
</evidence>
<dbReference type="Proteomes" id="UP000335636">
    <property type="component" value="Unassembled WGS sequence"/>
</dbReference>
<keyword evidence="4" id="KW-1003">Cell membrane</keyword>
<feature type="compositionally biased region" description="Acidic residues" evidence="9">
    <location>
        <begin position="331"/>
        <end position="346"/>
    </location>
</feature>
<reference evidence="12" key="2">
    <citation type="submission" date="2020-08" db="EMBL/GenBank/DDBJ databases">
        <authorList>
            <person name="Shumante A."/>
            <person name="Zimin A.V."/>
            <person name="Puiu D."/>
            <person name="Salzberg S.L."/>
        </authorList>
    </citation>
    <scope>NUCLEOTIDE SEQUENCE</scope>
    <source>
        <strain evidence="12">WC2-LM</strain>
        <tissue evidence="12">Liver</tissue>
    </source>
</reference>
<feature type="compositionally biased region" description="Basic and acidic residues" evidence="9">
    <location>
        <begin position="356"/>
        <end position="378"/>
    </location>
</feature>
<keyword evidence="3" id="KW-0813">Transport</keyword>
<comment type="similarity">
    <text evidence="2">Belongs to the anion exchanger (TC 2.A.31) family.</text>
</comment>
<evidence type="ECO:0000256" key="3">
    <source>
        <dbReference type="ARBA" id="ARBA00022448"/>
    </source>
</evidence>
<dbReference type="PANTHER" id="PTHR11453">
    <property type="entry name" value="ANION EXCHANGE PROTEIN"/>
    <property type="match status" value="1"/>
</dbReference>
<evidence type="ECO:0000256" key="2">
    <source>
        <dbReference type="ARBA" id="ARBA00010993"/>
    </source>
</evidence>
<reference evidence="13 14" key="1">
    <citation type="submission" date="2019-04" db="EMBL/GenBank/DDBJ databases">
        <authorList>
            <person name="Alioto T."/>
            <person name="Alioto T."/>
        </authorList>
    </citation>
    <scope>NUCLEOTIDE SEQUENCE [LARGE SCALE GENOMIC DNA]</scope>
</reference>
<feature type="domain" description="Bicarbonate transporter-like transmembrane" evidence="11">
    <location>
        <begin position="186"/>
        <end position="294"/>
    </location>
</feature>
<evidence type="ECO:0000259" key="11">
    <source>
        <dbReference type="Pfam" id="PF00955"/>
    </source>
</evidence>
<protein>
    <recommendedName>
        <fullName evidence="11">Bicarbonate transporter-like transmembrane domain-containing protein</fullName>
    </recommendedName>
</protein>
<feature type="transmembrane region" description="Helical" evidence="10">
    <location>
        <begin position="278"/>
        <end position="300"/>
    </location>
</feature>
<keyword evidence="5 10" id="KW-0812">Transmembrane</keyword>
<evidence type="ECO:0000256" key="10">
    <source>
        <dbReference type="SAM" id="Phobius"/>
    </source>
</evidence>
<evidence type="ECO:0000313" key="13">
    <source>
        <dbReference type="EMBL" id="VTJ80946.1"/>
    </source>
</evidence>
<dbReference type="GO" id="GO:0008510">
    <property type="term" value="F:sodium:bicarbonate symporter activity"/>
    <property type="evidence" value="ECO:0007669"/>
    <property type="project" value="TreeGrafter"/>
</dbReference>
<feature type="transmembrane region" description="Helical" evidence="10">
    <location>
        <begin position="195"/>
        <end position="219"/>
    </location>
</feature>
<feature type="transmembrane region" description="Helical" evidence="10">
    <location>
        <begin position="250"/>
        <end position="272"/>
    </location>
</feature>
<dbReference type="InterPro" id="IPR003020">
    <property type="entry name" value="HCO3_transpt_euk"/>
</dbReference>
<organism evidence="13 14">
    <name type="scientific">Marmota monax</name>
    <name type="common">Woodchuck</name>
    <dbReference type="NCBI Taxonomy" id="9995"/>
    <lineage>
        <taxon>Eukaryota</taxon>
        <taxon>Metazoa</taxon>
        <taxon>Chordata</taxon>
        <taxon>Craniata</taxon>
        <taxon>Vertebrata</taxon>
        <taxon>Euteleostomi</taxon>
        <taxon>Mammalia</taxon>
        <taxon>Eutheria</taxon>
        <taxon>Euarchontoglires</taxon>
        <taxon>Glires</taxon>
        <taxon>Rodentia</taxon>
        <taxon>Sciuromorpha</taxon>
        <taxon>Sciuridae</taxon>
        <taxon>Xerinae</taxon>
        <taxon>Marmotini</taxon>
        <taxon>Marmota</taxon>
    </lineage>
</organism>
<dbReference type="AlphaFoldDB" id="A0A5E4CGQ5"/>
<dbReference type="PANTHER" id="PTHR11453:SF32">
    <property type="entry name" value="SODIUM-DRIVEN CHLORIDE BICARBONATE EXCHANGER"/>
    <property type="match status" value="1"/>
</dbReference>
<name>A0A5E4CGQ5_MARMO</name>
<keyword evidence="6 10" id="KW-1133">Transmembrane helix</keyword>